<comment type="caution">
    <text evidence="4">The sequence shown here is derived from an EMBL/GenBank/DDBJ whole genome shotgun (WGS) entry which is preliminary data.</text>
</comment>
<dbReference type="OrthoDB" id="1920276at2759"/>
<dbReference type="Proteomes" id="UP000541444">
    <property type="component" value="Unassembled WGS sequence"/>
</dbReference>
<evidence type="ECO:0000313" key="5">
    <source>
        <dbReference type="Proteomes" id="UP000541444"/>
    </source>
</evidence>
<dbReference type="Gene3D" id="1.10.10.60">
    <property type="entry name" value="Homeodomain-like"/>
    <property type="match status" value="1"/>
</dbReference>
<evidence type="ECO:0000313" key="4">
    <source>
        <dbReference type="EMBL" id="KAF6142679.1"/>
    </source>
</evidence>
<dbReference type="GO" id="GO:0005634">
    <property type="term" value="C:nucleus"/>
    <property type="evidence" value="ECO:0007669"/>
    <property type="project" value="UniProtKB-SubCell"/>
</dbReference>
<accession>A0A7J7LJD6</accession>
<protein>
    <recommendedName>
        <fullName evidence="3">Homeobox domain-containing protein</fullName>
    </recommendedName>
</protein>
<feature type="domain" description="Homeobox" evidence="3">
    <location>
        <begin position="70"/>
        <end position="130"/>
    </location>
</feature>
<name>A0A7J7LJD6_9MAGN</name>
<keyword evidence="2" id="KW-0371">Homeobox</keyword>
<organism evidence="4 5">
    <name type="scientific">Kingdonia uniflora</name>
    <dbReference type="NCBI Taxonomy" id="39325"/>
    <lineage>
        <taxon>Eukaryota</taxon>
        <taxon>Viridiplantae</taxon>
        <taxon>Streptophyta</taxon>
        <taxon>Embryophyta</taxon>
        <taxon>Tracheophyta</taxon>
        <taxon>Spermatophyta</taxon>
        <taxon>Magnoliopsida</taxon>
        <taxon>Ranunculales</taxon>
        <taxon>Circaeasteraceae</taxon>
        <taxon>Kingdonia</taxon>
    </lineage>
</organism>
<feature type="DNA-binding region" description="Homeobox" evidence="2">
    <location>
        <begin position="72"/>
        <end position="131"/>
    </location>
</feature>
<evidence type="ECO:0000259" key="3">
    <source>
        <dbReference type="PROSITE" id="PS50071"/>
    </source>
</evidence>
<dbReference type="InterPro" id="IPR001356">
    <property type="entry name" value="HD"/>
</dbReference>
<dbReference type="GO" id="GO:0003677">
    <property type="term" value="F:DNA binding"/>
    <property type="evidence" value="ECO:0007669"/>
    <property type="project" value="UniProtKB-UniRule"/>
</dbReference>
<keyword evidence="2" id="KW-0238">DNA-binding</keyword>
<gene>
    <name evidence="4" type="ORF">GIB67_015165</name>
</gene>
<dbReference type="InterPro" id="IPR009057">
    <property type="entry name" value="Homeodomain-like_sf"/>
</dbReference>
<sequence length="423" mass="47609">MDMSNYNSAITITEFEFGNSAESIGQFLESQKDLFHIQIDQFEKIVVTQCKLTGVNPLAQEMAAGALSINIGKRPRDLLNPKAVKYMQSVFSIKDTIGKKDSREISALCGVTVTQVREFFAGQRARVRKFVRLSRDRAVKSDAYQATQDGCSTSYDKSDVCEATQDGCSTNYDPVMTVIDQVPLNTVDPRTCEEAPYSQKEEPIPGVDDSDKLFLESIFTLMKKEETFSGQVKLMEWILQVQNISLLIWFLTKGGVMILATWLSQAATEEQTSVLLVIFKVLCHLPLHKALPEQMSAILQTINRLRFYRMSDISNRAKVLLSRLSKLLFRSQTMKKPSVTISPSDAHKEKQRLNEMLCIEWQSNLDLPEDIFALSVETSGNGTKAEPLQSIKLLQASTDDSSKKHNGGVSSNRILVTFYFRRI</sequence>
<dbReference type="SMART" id="SM00389">
    <property type="entry name" value="HOX"/>
    <property type="match status" value="1"/>
</dbReference>
<dbReference type="SUPFAM" id="SSF46689">
    <property type="entry name" value="Homeodomain-like"/>
    <property type="match status" value="1"/>
</dbReference>
<comment type="subcellular location">
    <subcellularLocation>
        <location evidence="1 2">Nucleus</location>
    </subcellularLocation>
</comment>
<dbReference type="CDD" id="cd00086">
    <property type="entry name" value="homeodomain"/>
    <property type="match status" value="1"/>
</dbReference>
<proteinExistence type="predicted"/>
<keyword evidence="5" id="KW-1185">Reference proteome</keyword>
<dbReference type="PROSITE" id="PS50071">
    <property type="entry name" value="HOMEOBOX_2"/>
    <property type="match status" value="1"/>
</dbReference>
<evidence type="ECO:0000256" key="2">
    <source>
        <dbReference type="PROSITE-ProRule" id="PRU00108"/>
    </source>
</evidence>
<reference evidence="4 5" key="1">
    <citation type="journal article" date="2020" name="IScience">
        <title>Genome Sequencing of the Endangered Kingdonia uniflora (Circaeasteraceae, Ranunculales) Reveals Potential Mechanisms of Evolutionary Specialization.</title>
        <authorList>
            <person name="Sun Y."/>
            <person name="Deng T."/>
            <person name="Zhang A."/>
            <person name="Moore M.J."/>
            <person name="Landis J.B."/>
            <person name="Lin N."/>
            <person name="Zhang H."/>
            <person name="Zhang X."/>
            <person name="Huang J."/>
            <person name="Zhang X."/>
            <person name="Sun H."/>
            <person name="Wang H."/>
        </authorList>
    </citation>
    <scope>NUCLEOTIDE SEQUENCE [LARGE SCALE GENOMIC DNA]</scope>
    <source>
        <strain evidence="4">TB1705</strain>
        <tissue evidence="4">Leaf</tissue>
    </source>
</reference>
<keyword evidence="2" id="KW-0539">Nucleus</keyword>
<dbReference type="AlphaFoldDB" id="A0A7J7LJD6"/>
<evidence type="ECO:0000256" key="1">
    <source>
        <dbReference type="ARBA" id="ARBA00004123"/>
    </source>
</evidence>
<dbReference type="EMBL" id="JACGCM010002249">
    <property type="protein sequence ID" value="KAF6142679.1"/>
    <property type="molecule type" value="Genomic_DNA"/>
</dbReference>